<dbReference type="EMBL" id="JBHUER010000010">
    <property type="protein sequence ID" value="MFD1704168.1"/>
    <property type="molecule type" value="Genomic_DNA"/>
</dbReference>
<organism evidence="3 4">
    <name type="scientific">Methylopila henanensis</name>
    <dbReference type="NCBI Taxonomy" id="873516"/>
    <lineage>
        <taxon>Bacteria</taxon>
        <taxon>Pseudomonadati</taxon>
        <taxon>Pseudomonadota</taxon>
        <taxon>Alphaproteobacteria</taxon>
        <taxon>Hyphomicrobiales</taxon>
        <taxon>Methylopilaceae</taxon>
        <taxon>Methylopila</taxon>
    </lineage>
</organism>
<accession>A0ABW4KAS2</accession>
<name>A0ABW4KAS2_9HYPH</name>
<keyword evidence="2" id="KW-0812">Transmembrane</keyword>
<keyword evidence="4" id="KW-1185">Reference proteome</keyword>
<feature type="region of interest" description="Disordered" evidence="1">
    <location>
        <begin position="1"/>
        <end position="28"/>
    </location>
</feature>
<feature type="compositionally biased region" description="Low complexity" evidence="1">
    <location>
        <begin position="407"/>
        <end position="420"/>
    </location>
</feature>
<protein>
    <submittedName>
        <fullName evidence="3">OpgC family protein</fullName>
    </submittedName>
</protein>
<keyword evidence="2" id="KW-1133">Transmembrane helix</keyword>
<gene>
    <name evidence="3" type="ORF">ACFSCV_14275</name>
</gene>
<dbReference type="PANTHER" id="PTHR38592">
    <property type="entry name" value="BLL4819 PROTEIN"/>
    <property type="match status" value="1"/>
</dbReference>
<dbReference type="InterPro" id="IPR014550">
    <property type="entry name" value="UCP028704_OpgC"/>
</dbReference>
<comment type="caution">
    <text evidence="3">The sequence shown here is derived from an EMBL/GenBank/DDBJ whole genome shotgun (WGS) entry which is preliminary data.</text>
</comment>
<dbReference type="Pfam" id="PF10129">
    <property type="entry name" value="OpgC_C"/>
    <property type="match status" value="1"/>
</dbReference>
<dbReference type="PANTHER" id="PTHR38592:SF3">
    <property type="entry name" value="BLL4819 PROTEIN"/>
    <property type="match status" value="1"/>
</dbReference>
<evidence type="ECO:0000256" key="2">
    <source>
        <dbReference type="SAM" id="Phobius"/>
    </source>
</evidence>
<feature type="transmembrane region" description="Helical" evidence="2">
    <location>
        <begin position="257"/>
        <end position="282"/>
    </location>
</feature>
<evidence type="ECO:0000313" key="3">
    <source>
        <dbReference type="EMBL" id="MFD1704168.1"/>
    </source>
</evidence>
<feature type="transmembrane region" description="Helical" evidence="2">
    <location>
        <begin position="228"/>
        <end position="245"/>
    </location>
</feature>
<dbReference type="Proteomes" id="UP001597308">
    <property type="component" value="Unassembled WGS sequence"/>
</dbReference>
<proteinExistence type="predicted"/>
<evidence type="ECO:0000256" key="1">
    <source>
        <dbReference type="SAM" id="MobiDB-lite"/>
    </source>
</evidence>
<feature type="transmembrane region" description="Helical" evidence="2">
    <location>
        <begin position="77"/>
        <end position="95"/>
    </location>
</feature>
<feature type="transmembrane region" description="Helical" evidence="2">
    <location>
        <begin position="340"/>
        <end position="358"/>
    </location>
</feature>
<feature type="region of interest" description="Disordered" evidence="1">
    <location>
        <begin position="391"/>
        <end position="427"/>
    </location>
</feature>
<feature type="transmembrane region" description="Helical" evidence="2">
    <location>
        <begin position="110"/>
        <end position="131"/>
    </location>
</feature>
<feature type="transmembrane region" description="Helical" evidence="2">
    <location>
        <begin position="302"/>
        <end position="319"/>
    </location>
</feature>
<keyword evidence="2" id="KW-0472">Membrane</keyword>
<dbReference type="PIRSF" id="PIRSF028704">
    <property type="entry name" value="UPC028704"/>
    <property type="match status" value="1"/>
</dbReference>
<feature type="transmembrane region" description="Helical" evidence="2">
    <location>
        <begin position="196"/>
        <end position="216"/>
    </location>
</feature>
<dbReference type="RefSeq" id="WP_378800243.1">
    <property type="nucleotide sequence ID" value="NZ_JBHUER010000010.1"/>
</dbReference>
<feature type="transmembrane region" description="Helical" evidence="2">
    <location>
        <begin position="364"/>
        <end position="385"/>
    </location>
</feature>
<feature type="compositionally biased region" description="Pro residues" evidence="1">
    <location>
        <begin position="397"/>
        <end position="406"/>
    </location>
</feature>
<reference evidence="4" key="1">
    <citation type="journal article" date="2019" name="Int. J. Syst. Evol. Microbiol.">
        <title>The Global Catalogue of Microorganisms (GCM) 10K type strain sequencing project: providing services to taxonomists for standard genome sequencing and annotation.</title>
        <authorList>
            <consortium name="The Broad Institute Genomics Platform"/>
            <consortium name="The Broad Institute Genome Sequencing Center for Infectious Disease"/>
            <person name="Wu L."/>
            <person name="Ma J."/>
        </authorList>
    </citation>
    <scope>NUCLEOTIDE SEQUENCE [LARGE SCALE GENOMIC DNA]</scope>
    <source>
        <strain evidence="4">KCTC 23707</strain>
    </source>
</reference>
<feature type="transmembrane region" description="Helical" evidence="2">
    <location>
        <begin position="42"/>
        <end position="65"/>
    </location>
</feature>
<evidence type="ECO:0000313" key="4">
    <source>
        <dbReference type="Proteomes" id="UP001597308"/>
    </source>
</evidence>
<sequence length="427" mass="46320">MAEQAAGVPRSHPAGSSGAGAAASKHPGGAAPVSARDWRLDFWRGLAIVFIFWNHTVDNVMSWLTTKNFGVSDSAELFVFLSGFAMASMFTGKFLDRPVMAIPYGVQRAFSLYLHHITAFVVIATLAVLYREYAGSSVMERDLFVRPFLVATETVLPKLATLGYLPPLLDILPLYIILTLMIGVLFAAFRDRWAFYVGFAVVVWSWAQISGATLSSYPDTRLWTFNPFAWQAVFLAGFAAFLARGETWFRDLMAAPATIALSITIVIVAFIAAAPWATLGLYEWRPLRIITDVADKANASPVRLAHFLAMAHLASLFVRRESRLGSTFLGRSMVLIGRKSLPLFVLSTVFAAASHGVFDWFGHGAAVQIAFSLGGAAILIALAFASEELRTTKRVSPPRPSAPRPEPAAAKPQAPPTGAASVIPEAR</sequence>
<feature type="compositionally biased region" description="Low complexity" evidence="1">
    <location>
        <begin position="11"/>
        <end position="28"/>
    </location>
</feature>
<feature type="transmembrane region" description="Helical" evidence="2">
    <location>
        <begin position="171"/>
        <end position="189"/>
    </location>
</feature>